<organism evidence="2 3">
    <name type="scientific">Aspergillus chevalieri</name>
    <name type="common">Eurotium chevalieri</name>
    <dbReference type="NCBI Taxonomy" id="182096"/>
    <lineage>
        <taxon>Eukaryota</taxon>
        <taxon>Fungi</taxon>
        <taxon>Dikarya</taxon>
        <taxon>Ascomycota</taxon>
        <taxon>Pezizomycotina</taxon>
        <taxon>Eurotiomycetes</taxon>
        <taxon>Eurotiomycetidae</taxon>
        <taxon>Eurotiales</taxon>
        <taxon>Aspergillaceae</taxon>
        <taxon>Aspergillus</taxon>
        <taxon>Aspergillus subgen. Aspergillus</taxon>
    </lineage>
</organism>
<name>A0A7R7VJM0_ASPCH</name>
<feature type="transmembrane region" description="Helical" evidence="1">
    <location>
        <begin position="12"/>
        <end position="33"/>
    </location>
</feature>
<dbReference type="EMBL" id="AP024417">
    <property type="protein sequence ID" value="BCR85921.1"/>
    <property type="molecule type" value="Genomic_DNA"/>
</dbReference>
<dbReference type="KEGG" id="ache:ACHE_21379A"/>
<reference evidence="2" key="2">
    <citation type="submission" date="2021-02" db="EMBL/GenBank/DDBJ databases">
        <title>Aspergillus chevalieri M1 genome sequence.</title>
        <authorList>
            <person name="Kadooka C."/>
            <person name="Mori K."/>
            <person name="Futagami T."/>
        </authorList>
    </citation>
    <scope>NUCLEOTIDE SEQUENCE</scope>
    <source>
        <strain evidence="2">M1</strain>
    </source>
</reference>
<keyword evidence="1" id="KW-0812">Transmembrane</keyword>
<proteinExistence type="predicted"/>
<reference evidence="2" key="1">
    <citation type="submission" date="2021-01" db="EMBL/GenBank/DDBJ databases">
        <authorList>
            <consortium name="Aspergillus chevalieri M1 genome sequencing consortium"/>
            <person name="Kazuki M."/>
            <person name="Futagami T."/>
        </authorList>
    </citation>
    <scope>NUCLEOTIDE SEQUENCE</scope>
    <source>
        <strain evidence="2">M1</strain>
    </source>
</reference>
<dbReference type="Proteomes" id="UP000637239">
    <property type="component" value="Chromosome 2"/>
</dbReference>
<sequence>MHAILEYWRKWALMAFCFCLRSALLAFSAFFMISYNNNTIMMNDELVFRDNRFVFGQMTLRHSPVISPLLKPEEYIIIIPFVYPSNCIAFQLSHTLTLLHYYMILSFAASEIWH</sequence>
<gene>
    <name evidence="2" type="ORF">ACHE_21379A</name>
</gene>
<evidence type="ECO:0000256" key="1">
    <source>
        <dbReference type="SAM" id="Phobius"/>
    </source>
</evidence>
<accession>A0A7R7VJM0</accession>
<dbReference type="AlphaFoldDB" id="A0A7R7VJM0"/>
<evidence type="ECO:0000313" key="3">
    <source>
        <dbReference type="Proteomes" id="UP000637239"/>
    </source>
</evidence>
<dbReference type="RefSeq" id="XP_043134443.1">
    <property type="nucleotide sequence ID" value="XM_043275456.1"/>
</dbReference>
<keyword evidence="1" id="KW-0472">Membrane</keyword>
<protein>
    <submittedName>
        <fullName evidence="2">Uncharacterized protein</fullName>
    </submittedName>
</protein>
<keyword evidence="3" id="KW-1185">Reference proteome</keyword>
<evidence type="ECO:0000313" key="2">
    <source>
        <dbReference type="EMBL" id="BCR85921.1"/>
    </source>
</evidence>
<keyword evidence="1" id="KW-1133">Transmembrane helix</keyword>
<dbReference type="GeneID" id="66980280"/>